<proteinExistence type="predicted"/>
<gene>
    <name evidence="2" type="ORF">GYMLUDRAFT_242879</name>
</gene>
<sequence length="107" mass="11672">MKPVAGGATMLGLVMLSLTASTVRYRELNCVAELMRWWMDNFHRGHLFGNCIAASRVCNLYELGAFSACARLVPTASFLSPAVRLAAGLASPMHYPWLPPPKGQPHT</sequence>
<keyword evidence="1" id="KW-0732">Signal</keyword>
<organism evidence="2 3">
    <name type="scientific">Collybiopsis luxurians FD-317 M1</name>
    <dbReference type="NCBI Taxonomy" id="944289"/>
    <lineage>
        <taxon>Eukaryota</taxon>
        <taxon>Fungi</taxon>
        <taxon>Dikarya</taxon>
        <taxon>Basidiomycota</taxon>
        <taxon>Agaricomycotina</taxon>
        <taxon>Agaricomycetes</taxon>
        <taxon>Agaricomycetidae</taxon>
        <taxon>Agaricales</taxon>
        <taxon>Marasmiineae</taxon>
        <taxon>Omphalotaceae</taxon>
        <taxon>Collybiopsis</taxon>
        <taxon>Collybiopsis luxurians</taxon>
    </lineage>
</organism>
<evidence type="ECO:0000256" key="1">
    <source>
        <dbReference type="SAM" id="SignalP"/>
    </source>
</evidence>
<protein>
    <submittedName>
        <fullName evidence="2">Unplaced genomic scaffold GYMLUscaffold_20, whole genome shotgun sequence</fullName>
    </submittedName>
</protein>
<dbReference type="AlphaFoldDB" id="A0A0D0C275"/>
<evidence type="ECO:0000313" key="3">
    <source>
        <dbReference type="Proteomes" id="UP000053593"/>
    </source>
</evidence>
<keyword evidence="3" id="KW-1185">Reference proteome</keyword>
<reference evidence="2 3" key="1">
    <citation type="submission" date="2014-04" db="EMBL/GenBank/DDBJ databases">
        <title>Evolutionary Origins and Diversification of the Mycorrhizal Mutualists.</title>
        <authorList>
            <consortium name="DOE Joint Genome Institute"/>
            <consortium name="Mycorrhizal Genomics Consortium"/>
            <person name="Kohler A."/>
            <person name="Kuo A."/>
            <person name="Nagy L.G."/>
            <person name="Floudas D."/>
            <person name="Copeland A."/>
            <person name="Barry K.W."/>
            <person name="Cichocki N."/>
            <person name="Veneault-Fourrey C."/>
            <person name="LaButti K."/>
            <person name="Lindquist E.A."/>
            <person name="Lipzen A."/>
            <person name="Lundell T."/>
            <person name="Morin E."/>
            <person name="Murat C."/>
            <person name="Riley R."/>
            <person name="Ohm R."/>
            <person name="Sun H."/>
            <person name="Tunlid A."/>
            <person name="Henrissat B."/>
            <person name="Grigoriev I.V."/>
            <person name="Hibbett D.S."/>
            <person name="Martin F."/>
        </authorList>
    </citation>
    <scope>NUCLEOTIDE SEQUENCE [LARGE SCALE GENOMIC DNA]</scope>
    <source>
        <strain evidence="2 3">FD-317 M1</strain>
    </source>
</reference>
<feature type="chain" id="PRO_5002208104" evidence="1">
    <location>
        <begin position="26"/>
        <end position="107"/>
    </location>
</feature>
<dbReference type="Proteomes" id="UP000053593">
    <property type="component" value="Unassembled WGS sequence"/>
</dbReference>
<accession>A0A0D0C275</accession>
<evidence type="ECO:0000313" key="2">
    <source>
        <dbReference type="EMBL" id="KIK62191.1"/>
    </source>
</evidence>
<name>A0A0D0C275_9AGAR</name>
<dbReference type="EMBL" id="KN834768">
    <property type="protein sequence ID" value="KIK62191.1"/>
    <property type="molecule type" value="Genomic_DNA"/>
</dbReference>
<dbReference type="HOGENOM" id="CLU_2210344_0_0_1"/>
<feature type="signal peptide" evidence="1">
    <location>
        <begin position="1"/>
        <end position="25"/>
    </location>
</feature>